<protein>
    <submittedName>
        <fullName evidence="3">Uncharacterized protein</fullName>
    </submittedName>
</protein>
<dbReference type="AlphaFoldDB" id="A0A4V4HF92"/>
<feature type="compositionally biased region" description="Polar residues" evidence="1">
    <location>
        <begin position="203"/>
        <end position="215"/>
    </location>
</feature>
<feature type="transmembrane region" description="Helical" evidence="2">
    <location>
        <begin position="95"/>
        <end position="116"/>
    </location>
</feature>
<proteinExistence type="predicted"/>
<evidence type="ECO:0000313" key="4">
    <source>
        <dbReference type="Proteomes" id="UP000297245"/>
    </source>
</evidence>
<keyword evidence="2" id="KW-0812">Transmembrane</keyword>
<gene>
    <name evidence="3" type="ORF">K435DRAFT_860919</name>
</gene>
<keyword evidence="2" id="KW-0472">Membrane</keyword>
<keyword evidence="4" id="KW-1185">Reference proteome</keyword>
<keyword evidence="2" id="KW-1133">Transmembrane helix</keyword>
<evidence type="ECO:0000313" key="3">
    <source>
        <dbReference type="EMBL" id="THU94095.1"/>
    </source>
</evidence>
<dbReference type="EMBL" id="ML179232">
    <property type="protein sequence ID" value="THU94095.1"/>
    <property type="molecule type" value="Genomic_DNA"/>
</dbReference>
<dbReference type="Proteomes" id="UP000297245">
    <property type="component" value="Unassembled WGS sequence"/>
</dbReference>
<evidence type="ECO:0000256" key="1">
    <source>
        <dbReference type="SAM" id="MobiDB-lite"/>
    </source>
</evidence>
<sequence>MSDKSRFSKADSPKNLAEPRSTATLFHFSGSARSRQALAYQKVGSMKTISEGMIISLAELLGTPVSLSDGYSLTISSSSSSSISNVFTCDDIQGLCLLFFSIVPSVVIIGVIIYLFSPPKPPKSNFKSNYRFTVPCSNPFRLILPLDSTAYDIIPCLLGLARLYRSQRKGLPRHFNVHGQQSSTLWEGVLGSLADTEEDEVGSRSNTSRNENPNPSLIVMDSTLSFPHSSTFYASNEDDTDDRYGSQA</sequence>
<feature type="region of interest" description="Disordered" evidence="1">
    <location>
        <begin position="197"/>
        <end position="221"/>
    </location>
</feature>
<reference evidence="3 4" key="1">
    <citation type="journal article" date="2019" name="Nat. Ecol. Evol.">
        <title>Megaphylogeny resolves global patterns of mushroom evolution.</title>
        <authorList>
            <person name="Varga T."/>
            <person name="Krizsan K."/>
            <person name="Foldi C."/>
            <person name="Dima B."/>
            <person name="Sanchez-Garcia M."/>
            <person name="Sanchez-Ramirez S."/>
            <person name="Szollosi G.J."/>
            <person name="Szarkandi J.G."/>
            <person name="Papp V."/>
            <person name="Albert L."/>
            <person name="Andreopoulos W."/>
            <person name="Angelini C."/>
            <person name="Antonin V."/>
            <person name="Barry K.W."/>
            <person name="Bougher N.L."/>
            <person name="Buchanan P."/>
            <person name="Buyck B."/>
            <person name="Bense V."/>
            <person name="Catcheside P."/>
            <person name="Chovatia M."/>
            <person name="Cooper J."/>
            <person name="Damon W."/>
            <person name="Desjardin D."/>
            <person name="Finy P."/>
            <person name="Geml J."/>
            <person name="Haridas S."/>
            <person name="Hughes K."/>
            <person name="Justo A."/>
            <person name="Karasinski D."/>
            <person name="Kautmanova I."/>
            <person name="Kiss B."/>
            <person name="Kocsube S."/>
            <person name="Kotiranta H."/>
            <person name="LaButti K.M."/>
            <person name="Lechner B.E."/>
            <person name="Liimatainen K."/>
            <person name="Lipzen A."/>
            <person name="Lukacs Z."/>
            <person name="Mihaltcheva S."/>
            <person name="Morgado L.N."/>
            <person name="Niskanen T."/>
            <person name="Noordeloos M.E."/>
            <person name="Ohm R.A."/>
            <person name="Ortiz-Santana B."/>
            <person name="Ovrebo C."/>
            <person name="Racz N."/>
            <person name="Riley R."/>
            <person name="Savchenko A."/>
            <person name="Shiryaev A."/>
            <person name="Soop K."/>
            <person name="Spirin V."/>
            <person name="Szebenyi C."/>
            <person name="Tomsovsky M."/>
            <person name="Tulloss R.E."/>
            <person name="Uehling J."/>
            <person name="Grigoriev I.V."/>
            <person name="Vagvolgyi C."/>
            <person name="Papp T."/>
            <person name="Martin F.M."/>
            <person name="Miettinen O."/>
            <person name="Hibbett D.S."/>
            <person name="Nagy L.G."/>
        </authorList>
    </citation>
    <scope>NUCLEOTIDE SEQUENCE [LARGE SCALE GENOMIC DNA]</scope>
    <source>
        <strain evidence="3 4">CBS 962.96</strain>
    </source>
</reference>
<organism evidence="3 4">
    <name type="scientific">Dendrothele bispora (strain CBS 962.96)</name>
    <dbReference type="NCBI Taxonomy" id="1314807"/>
    <lineage>
        <taxon>Eukaryota</taxon>
        <taxon>Fungi</taxon>
        <taxon>Dikarya</taxon>
        <taxon>Basidiomycota</taxon>
        <taxon>Agaricomycotina</taxon>
        <taxon>Agaricomycetes</taxon>
        <taxon>Agaricomycetidae</taxon>
        <taxon>Agaricales</taxon>
        <taxon>Agaricales incertae sedis</taxon>
        <taxon>Dendrothele</taxon>
    </lineage>
</organism>
<accession>A0A4V4HF92</accession>
<evidence type="ECO:0000256" key="2">
    <source>
        <dbReference type="SAM" id="Phobius"/>
    </source>
</evidence>
<name>A0A4V4HF92_DENBC</name>